<dbReference type="EMBL" id="KN773181">
    <property type="protein sequence ID" value="KIH45260.1"/>
    <property type="molecule type" value="Genomic_DNA"/>
</dbReference>
<keyword evidence="3" id="KW-1185">Reference proteome</keyword>
<dbReference type="OrthoDB" id="5806374at2759"/>
<dbReference type="InterPro" id="IPR036880">
    <property type="entry name" value="Kunitz_BPTI_sf"/>
</dbReference>
<proteinExistence type="predicted"/>
<accession>A0A0C2F9Y1</accession>
<evidence type="ECO:0000313" key="3">
    <source>
        <dbReference type="Proteomes" id="UP000054047"/>
    </source>
</evidence>
<dbReference type="InterPro" id="IPR002223">
    <property type="entry name" value="Kunitz_BPTI"/>
</dbReference>
<dbReference type="PANTHER" id="PTHR46339:SF7">
    <property type="entry name" value="BPTI_KUNITZ INHIBITOR DOMAIN-CONTAINING PROTEIN"/>
    <property type="match status" value="1"/>
</dbReference>
<dbReference type="InterPro" id="IPR053014">
    <property type="entry name" value="Cuticle_assoc_divergent"/>
</dbReference>
<feature type="domain" description="BPTI/Kunitz inhibitor" evidence="1">
    <location>
        <begin position="35"/>
        <end position="66"/>
    </location>
</feature>
<dbReference type="SUPFAM" id="SSF57362">
    <property type="entry name" value="BPTI-like"/>
    <property type="match status" value="1"/>
</dbReference>
<gene>
    <name evidence="2" type="ORF">ANCDUO_24702</name>
</gene>
<dbReference type="Proteomes" id="UP000054047">
    <property type="component" value="Unassembled WGS sequence"/>
</dbReference>
<reference evidence="2 3" key="1">
    <citation type="submission" date="2013-12" db="EMBL/GenBank/DDBJ databases">
        <title>Draft genome of the parsitic nematode Ancylostoma duodenale.</title>
        <authorList>
            <person name="Mitreva M."/>
        </authorList>
    </citation>
    <scope>NUCLEOTIDE SEQUENCE [LARGE SCALE GENOMIC DNA]</scope>
    <source>
        <strain evidence="2 3">Zhejiang</strain>
    </source>
</reference>
<sequence length="66" mass="7063">MVCSATQVCPTTHECTSVNSGSSVVNRCCPTRSYICSLPPQQGSACSSSAAARYYFNIVTKECTQF</sequence>
<dbReference type="Pfam" id="PF00014">
    <property type="entry name" value="Kunitz_BPTI"/>
    <property type="match status" value="1"/>
</dbReference>
<evidence type="ECO:0000259" key="1">
    <source>
        <dbReference type="Pfam" id="PF00014"/>
    </source>
</evidence>
<dbReference type="Gene3D" id="4.10.410.10">
    <property type="entry name" value="Pancreatic trypsin inhibitor Kunitz domain"/>
    <property type="match status" value="1"/>
</dbReference>
<dbReference type="GO" id="GO:0004867">
    <property type="term" value="F:serine-type endopeptidase inhibitor activity"/>
    <property type="evidence" value="ECO:0007669"/>
    <property type="project" value="InterPro"/>
</dbReference>
<feature type="non-terminal residue" evidence="2">
    <location>
        <position position="66"/>
    </location>
</feature>
<protein>
    <submittedName>
        <fullName evidence="2">Kunitz/Bovine pancreatic trypsin inhibitor domain protein</fullName>
    </submittedName>
</protein>
<dbReference type="AlphaFoldDB" id="A0A0C2F9Y1"/>
<dbReference type="PANTHER" id="PTHR46339">
    <property type="entry name" value="PROTEIN CBG15282-RELATED"/>
    <property type="match status" value="1"/>
</dbReference>
<name>A0A0C2F9Y1_9BILA</name>
<evidence type="ECO:0000313" key="2">
    <source>
        <dbReference type="EMBL" id="KIH45260.1"/>
    </source>
</evidence>
<organism evidence="2 3">
    <name type="scientific">Ancylostoma duodenale</name>
    <dbReference type="NCBI Taxonomy" id="51022"/>
    <lineage>
        <taxon>Eukaryota</taxon>
        <taxon>Metazoa</taxon>
        <taxon>Ecdysozoa</taxon>
        <taxon>Nematoda</taxon>
        <taxon>Chromadorea</taxon>
        <taxon>Rhabditida</taxon>
        <taxon>Rhabditina</taxon>
        <taxon>Rhabditomorpha</taxon>
        <taxon>Strongyloidea</taxon>
        <taxon>Ancylostomatidae</taxon>
        <taxon>Ancylostomatinae</taxon>
        <taxon>Ancylostoma</taxon>
    </lineage>
</organism>